<accession>X0XST0</accession>
<feature type="compositionally biased region" description="Basic residues" evidence="1">
    <location>
        <begin position="21"/>
        <end position="34"/>
    </location>
</feature>
<protein>
    <submittedName>
        <fullName evidence="2">Uncharacterized protein</fullName>
    </submittedName>
</protein>
<evidence type="ECO:0000256" key="1">
    <source>
        <dbReference type="SAM" id="MobiDB-lite"/>
    </source>
</evidence>
<feature type="compositionally biased region" description="Basic and acidic residues" evidence="1">
    <location>
        <begin position="35"/>
        <end position="64"/>
    </location>
</feature>
<comment type="caution">
    <text evidence="2">The sequence shown here is derived from an EMBL/GenBank/DDBJ whole genome shotgun (WGS) entry which is preliminary data.</text>
</comment>
<dbReference type="AlphaFoldDB" id="X0XST0"/>
<gene>
    <name evidence="2" type="ORF">S01H1_52226</name>
</gene>
<reference evidence="2" key="1">
    <citation type="journal article" date="2014" name="Front. Microbiol.">
        <title>High frequency of phylogenetically diverse reductive dehalogenase-homologous genes in deep subseafloor sedimentary metagenomes.</title>
        <authorList>
            <person name="Kawai M."/>
            <person name="Futagami T."/>
            <person name="Toyoda A."/>
            <person name="Takaki Y."/>
            <person name="Nishi S."/>
            <person name="Hori S."/>
            <person name="Arai W."/>
            <person name="Tsubouchi T."/>
            <person name="Morono Y."/>
            <person name="Uchiyama I."/>
            <person name="Ito T."/>
            <person name="Fujiyama A."/>
            <person name="Inagaki F."/>
            <person name="Takami H."/>
        </authorList>
    </citation>
    <scope>NUCLEOTIDE SEQUENCE</scope>
    <source>
        <strain evidence="2">Expedition CK06-06</strain>
    </source>
</reference>
<evidence type="ECO:0000313" key="2">
    <source>
        <dbReference type="EMBL" id="GAG27921.1"/>
    </source>
</evidence>
<feature type="non-terminal residue" evidence="2">
    <location>
        <position position="81"/>
    </location>
</feature>
<name>X0XST0_9ZZZZ</name>
<organism evidence="2">
    <name type="scientific">marine sediment metagenome</name>
    <dbReference type="NCBI Taxonomy" id="412755"/>
    <lineage>
        <taxon>unclassified sequences</taxon>
        <taxon>metagenomes</taxon>
        <taxon>ecological metagenomes</taxon>
    </lineage>
</organism>
<sequence length="81" mass="8941">MPSMVDIKVAPEQGDAIKGVHNVKHQTPNRRRFPAARDRKEKEKETGAQKFSGSDKGRVRDDGTKGGPESEEQYSDSGNKS</sequence>
<feature type="region of interest" description="Disordered" evidence="1">
    <location>
        <begin position="1"/>
        <end position="81"/>
    </location>
</feature>
<proteinExistence type="predicted"/>
<dbReference type="EMBL" id="BARS01033750">
    <property type="protein sequence ID" value="GAG27921.1"/>
    <property type="molecule type" value="Genomic_DNA"/>
</dbReference>